<protein>
    <recommendedName>
        <fullName evidence="1">F-box domain-containing protein</fullName>
    </recommendedName>
</protein>
<dbReference type="PROSITE" id="PS50181">
    <property type="entry name" value="FBOX"/>
    <property type="match status" value="2"/>
</dbReference>
<dbReference type="HOGENOM" id="CLU_014501_0_0_1"/>
<evidence type="ECO:0000259" key="1">
    <source>
        <dbReference type="PROSITE" id="PS50181"/>
    </source>
</evidence>
<dbReference type="InterPro" id="IPR032675">
    <property type="entry name" value="LRR_dom_sf"/>
</dbReference>
<feature type="domain" description="F-box" evidence="1">
    <location>
        <begin position="229"/>
        <end position="274"/>
    </location>
</feature>
<proteinExistence type="predicted"/>
<dbReference type="InterPro" id="IPR053781">
    <property type="entry name" value="F-box_AtFBL13-like"/>
</dbReference>
<dbReference type="PANTHER" id="PTHR34223">
    <property type="entry name" value="OS11G0201299 PROTEIN"/>
    <property type="match status" value="1"/>
</dbReference>
<sequence>MRGEWRSPGEGRCRQRIILGEDSLVDNCGIIQALSNTMELEILAPGTDALACLLRRDLGRCYVFSKLKALSLDDWCLAIDYKSLLYFLAHSPILEKLSLILKKFSLKASEPPETTFRCQNLKYLKVEYDEKDARVCSLMGLIYDVAPFIKDTIEIKRTTSRITLFVLFVSSQKSFPEVSGVLTLFSFPLEKKTTGEVSEKAGRVAKSNATQKVLTETRMSTSNSEDNAPDRISNLPDELLHHVMSYLTAQEAVRTCVLSRRWQNVWSSMMFLHANAAKSSSITSFKKFLDNVLLYRNPVPLKGLWISAACDNSDDSLDYSDIHRWVRHVLRSNTREVGIFVRCGSKLLSIDGYPFAFTSVHLSKLVLFKFIIDDCFSKKLSSGCPVLKDLVLISCGIDVTMFSSTTLKSFDIHNAEDIEHLPKQIEYLVIEMPNLVTLHIEEIPRRNIHLVDLSSVKEATIYFFEHSFRNSAVDCNILSALSNATSLKLICDSVYDELGAEEYEKFPTAAAAIDPPCKEAARTFHCEKLTEIEIVYPQGDKRVHIIRQHLARKLLDSMSLIEQVLPATGMTTSNNEENAPDRISRLPDRLLRFVMLYLTAQEAVQTCMLSRRWQNVWSSAKWLKADAAKFSSMKSFKKFVDNLLLYRRPVPLDALWILATCNRSDDSLDYSDIHPWIRHALRSNAWALGIMEHCGTNLLSIDGYPFPFTSVYLSILHLCHFIIDDSFVKKLSSCCPVLEDLELKNCAIIVTMFSSTTLKNLLINSTETTEHFPPKFEHLMIDMPNLVTLHLDEIPNRNIQLVDVSSVKRATFYFFELSFQNSAVDCNIIPALSNVTSLELVSPSAYEDNGTDDYEDYPDAATAIDPTCREIEQMFSCEKLTKVTIFYPQGDKRVHIIVRILIANISPLPAIKIKPTPV</sequence>
<dbReference type="Gramene" id="OBART08G02910.1">
    <property type="protein sequence ID" value="OBART08G02910.1"/>
    <property type="gene ID" value="OBART08G02910"/>
</dbReference>
<reference evidence="2" key="2">
    <citation type="submission" date="2015-03" db="UniProtKB">
        <authorList>
            <consortium name="EnsemblPlants"/>
        </authorList>
    </citation>
    <scope>IDENTIFICATION</scope>
</reference>
<dbReference type="Gene3D" id="3.80.10.10">
    <property type="entry name" value="Ribonuclease Inhibitor"/>
    <property type="match status" value="2"/>
</dbReference>
<dbReference type="Proteomes" id="UP000026960">
    <property type="component" value="Chromosome 8"/>
</dbReference>
<dbReference type="PaxDb" id="65489-OBART08G02910.1"/>
<dbReference type="EnsemblPlants" id="OBART08G02910.1">
    <property type="protein sequence ID" value="OBART08G02910.1"/>
    <property type="gene ID" value="OBART08G02910"/>
</dbReference>
<dbReference type="Pfam" id="PF00646">
    <property type="entry name" value="F-box"/>
    <property type="match status" value="2"/>
</dbReference>
<dbReference type="Gene3D" id="1.20.1280.50">
    <property type="match status" value="1"/>
</dbReference>
<dbReference type="SMART" id="SM00256">
    <property type="entry name" value="FBOX"/>
    <property type="match status" value="2"/>
</dbReference>
<evidence type="ECO:0000313" key="3">
    <source>
        <dbReference type="Proteomes" id="UP000026960"/>
    </source>
</evidence>
<evidence type="ECO:0000313" key="2">
    <source>
        <dbReference type="EnsemblPlants" id="OBART08G02910.1"/>
    </source>
</evidence>
<dbReference type="PANTHER" id="PTHR34223:SF14">
    <property type="entry name" value="OS08G0149100 PROTEIN"/>
    <property type="match status" value="1"/>
</dbReference>
<reference evidence="2" key="1">
    <citation type="journal article" date="2009" name="Rice">
        <title>De Novo Next Generation Sequencing of Plant Genomes.</title>
        <authorList>
            <person name="Rounsley S."/>
            <person name="Marri P.R."/>
            <person name="Yu Y."/>
            <person name="He R."/>
            <person name="Sisneros N."/>
            <person name="Goicoechea J.L."/>
            <person name="Lee S.J."/>
            <person name="Angelova A."/>
            <person name="Kudrna D."/>
            <person name="Luo M."/>
            <person name="Affourtit J."/>
            <person name="Desany B."/>
            <person name="Knight J."/>
            <person name="Niazi F."/>
            <person name="Egholm M."/>
            <person name="Wing R.A."/>
        </authorList>
    </citation>
    <scope>NUCLEOTIDE SEQUENCE [LARGE SCALE GENOMIC DNA]</scope>
    <source>
        <strain evidence="2">cv. IRGC 105608</strain>
    </source>
</reference>
<dbReference type="AlphaFoldDB" id="A0A0D3GWC3"/>
<keyword evidence="3" id="KW-1185">Reference proteome</keyword>
<dbReference type="InterPro" id="IPR053197">
    <property type="entry name" value="F-box_SCFL_complex_component"/>
</dbReference>
<dbReference type="eggNOG" id="ENOG502RYTW">
    <property type="taxonomic scope" value="Eukaryota"/>
</dbReference>
<dbReference type="SUPFAM" id="SSF81383">
    <property type="entry name" value="F-box domain"/>
    <property type="match status" value="2"/>
</dbReference>
<name>A0A0D3GWC3_9ORYZ</name>
<dbReference type="CDD" id="cd22160">
    <property type="entry name" value="F-box_AtFBL13-like"/>
    <property type="match status" value="1"/>
</dbReference>
<accession>A0A0D3GWC3</accession>
<dbReference type="STRING" id="65489.A0A0D3GWC3"/>
<dbReference type="SUPFAM" id="SSF52047">
    <property type="entry name" value="RNI-like"/>
    <property type="match status" value="1"/>
</dbReference>
<feature type="domain" description="F-box" evidence="1">
    <location>
        <begin position="580"/>
        <end position="625"/>
    </location>
</feature>
<dbReference type="InterPro" id="IPR001810">
    <property type="entry name" value="F-box_dom"/>
</dbReference>
<dbReference type="InterPro" id="IPR036047">
    <property type="entry name" value="F-box-like_dom_sf"/>
</dbReference>
<organism evidence="2">
    <name type="scientific">Oryza barthii</name>
    <dbReference type="NCBI Taxonomy" id="65489"/>
    <lineage>
        <taxon>Eukaryota</taxon>
        <taxon>Viridiplantae</taxon>
        <taxon>Streptophyta</taxon>
        <taxon>Embryophyta</taxon>
        <taxon>Tracheophyta</taxon>
        <taxon>Spermatophyta</taxon>
        <taxon>Magnoliopsida</taxon>
        <taxon>Liliopsida</taxon>
        <taxon>Poales</taxon>
        <taxon>Poaceae</taxon>
        <taxon>BOP clade</taxon>
        <taxon>Oryzoideae</taxon>
        <taxon>Oryzeae</taxon>
        <taxon>Oryzinae</taxon>
        <taxon>Oryza</taxon>
    </lineage>
</organism>